<keyword evidence="6" id="KW-1185">Reference proteome</keyword>
<reference evidence="5 6" key="1">
    <citation type="submission" date="2019-08" db="EMBL/GenBank/DDBJ databases">
        <authorList>
            <person name="Peeters C."/>
        </authorList>
    </citation>
    <scope>NUCLEOTIDE SEQUENCE [LARGE SCALE GENOMIC DNA]</scope>
    <source>
        <strain evidence="5 6">LMG 30175</strain>
    </source>
</reference>
<feature type="domain" description="GGDEF" evidence="4">
    <location>
        <begin position="230"/>
        <end position="358"/>
    </location>
</feature>
<keyword evidence="3" id="KW-0812">Transmembrane</keyword>
<evidence type="ECO:0000256" key="2">
    <source>
        <dbReference type="ARBA" id="ARBA00034247"/>
    </source>
</evidence>
<proteinExistence type="predicted"/>
<dbReference type="FunFam" id="3.30.70.270:FF:000001">
    <property type="entry name" value="Diguanylate cyclase domain protein"/>
    <property type="match status" value="1"/>
</dbReference>
<evidence type="ECO:0000313" key="6">
    <source>
        <dbReference type="Proteomes" id="UP000414233"/>
    </source>
</evidence>
<feature type="transmembrane region" description="Helical" evidence="3">
    <location>
        <begin position="60"/>
        <end position="79"/>
    </location>
</feature>
<dbReference type="Pfam" id="PF00990">
    <property type="entry name" value="GGDEF"/>
    <property type="match status" value="1"/>
</dbReference>
<evidence type="ECO:0000256" key="1">
    <source>
        <dbReference type="ARBA" id="ARBA00012528"/>
    </source>
</evidence>
<keyword evidence="3" id="KW-0472">Membrane</keyword>
<evidence type="ECO:0000259" key="4">
    <source>
        <dbReference type="PROSITE" id="PS50887"/>
    </source>
</evidence>
<dbReference type="SMART" id="SM00267">
    <property type="entry name" value="GGDEF"/>
    <property type="match status" value="1"/>
</dbReference>
<name>A0A5E4RV74_9BURK</name>
<evidence type="ECO:0000313" key="5">
    <source>
        <dbReference type="EMBL" id="VVD66945.1"/>
    </source>
</evidence>
<dbReference type="RefSeq" id="WP_150695351.1">
    <property type="nucleotide sequence ID" value="NZ_CABPRZ010000001.1"/>
</dbReference>
<comment type="catalytic activity">
    <reaction evidence="2">
        <text>2 GTP = 3',3'-c-di-GMP + 2 diphosphate</text>
        <dbReference type="Rhea" id="RHEA:24898"/>
        <dbReference type="ChEBI" id="CHEBI:33019"/>
        <dbReference type="ChEBI" id="CHEBI:37565"/>
        <dbReference type="ChEBI" id="CHEBI:58805"/>
        <dbReference type="EC" id="2.7.7.65"/>
    </reaction>
</comment>
<dbReference type="SUPFAM" id="SSF55073">
    <property type="entry name" value="Nucleotide cyclase"/>
    <property type="match status" value="1"/>
</dbReference>
<sequence>MSYRLLTVLRLAPPADAEAFAHYQLIHLTPLMRALSGCGTGAFVVAVVIGWQAGVLVGGLSWLAMVSLWLTGIALVAWREHSYRSGLILSFMHLLSIEAGVVLFVAAGGASLEWAVPVFGLLPVATSPVWTSPRTFAAAMASAVLYPALLFALVPSSYDLTVRGVLFLGIGVSAAFVIHAYFVRILRAHFALEMELRAQAHTDALTGVWTRRHFTHLATEAIARARAHEAPVCALYLDVDRFKAINDTYGHATGDRALSMVAHVLRGNVRPCDIMGRLGGDEFAVVLPGATLAVASKVAERVRAAMSSVPVLTDDLCVSIGVAQLRADGDLGRLLAEADVALISAKDGGRNRVVRSVA</sequence>
<dbReference type="InterPro" id="IPR043128">
    <property type="entry name" value="Rev_trsase/Diguanyl_cyclase"/>
</dbReference>
<dbReference type="GO" id="GO:0043709">
    <property type="term" value="P:cell adhesion involved in single-species biofilm formation"/>
    <property type="evidence" value="ECO:0007669"/>
    <property type="project" value="TreeGrafter"/>
</dbReference>
<gene>
    <name evidence="5" type="ORF">PTE30175_00393</name>
</gene>
<feature type="transmembrane region" description="Helical" evidence="3">
    <location>
        <begin position="33"/>
        <end position="53"/>
    </location>
</feature>
<dbReference type="PANTHER" id="PTHR45138">
    <property type="entry name" value="REGULATORY COMPONENTS OF SENSORY TRANSDUCTION SYSTEM"/>
    <property type="match status" value="1"/>
</dbReference>
<protein>
    <recommendedName>
        <fullName evidence="1">diguanylate cyclase</fullName>
        <ecNumber evidence="1">2.7.7.65</ecNumber>
    </recommendedName>
</protein>
<evidence type="ECO:0000256" key="3">
    <source>
        <dbReference type="SAM" id="Phobius"/>
    </source>
</evidence>
<feature type="transmembrane region" description="Helical" evidence="3">
    <location>
        <begin position="160"/>
        <end position="182"/>
    </location>
</feature>
<dbReference type="AlphaFoldDB" id="A0A5E4RV74"/>
<dbReference type="GO" id="GO:0005886">
    <property type="term" value="C:plasma membrane"/>
    <property type="evidence" value="ECO:0007669"/>
    <property type="project" value="TreeGrafter"/>
</dbReference>
<dbReference type="CDD" id="cd01949">
    <property type="entry name" value="GGDEF"/>
    <property type="match status" value="1"/>
</dbReference>
<accession>A0A5E4RV74</accession>
<dbReference type="PROSITE" id="PS50887">
    <property type="entry name" value="GGDEF"/>
    <property type="match status" value="1"/>
</dbReference>
<keyword evidence="3" id="KW-1133">Transmembrane helix</keyword>
<dbReference type="InterPro" id="IPR000160">
    <property type="entry name" value="GGDEF_dom"/>
</dbReference>
<organism evidence="5 6">
    <name type="scientific">Pandoraea terrae</name>
    <dbReference type="NCBI Taxonomy" id="1537710"/>
    <lineage>
        <taxon>Bacteria</taxon>
        <taxon>Pseudomonadati</taxon>
        <taxon>Pseudomonadota</taxon>
        <taxon>Betaproteobacteria</taxon>
        <taxon>Burkholderiales</taxon>
        <taxon>Burkholderiaceae</taxon>
        <taxon>Pandoraea</taxon>
    </lineage>
</organism>
<dbReference type="InterPro" id="IPR029787">
    <property type="entry name" value="Nucleotide_cyclase"/>
</dbReference>
<feature type="transmembrane region" description="Helical" evidence="3">
    <location>
        <begin position="136"/>
        <end position="154"/>
    </location>
</feature>
<dbReference type="GO" id="GO:1902201">
    <property type="term" value="P:negative regulation of bacterial-type flagellum-dependent cell motility"/>
    <property type="evidence" value="ECO:0007669"/>
    <property type="project" value="TreeGrafter"/>
</dbReference>
<dbReference type="PANTHER" id="PTHR45138:SF9">
    <property type="entry name" value="DIGUANYLATE CYCLASE DGCM-RELATED"/>
    <property type="match status" value="1"/>
</dbReference>
<dbReference type="OrthoDB" id="9813903at2"/>
<dbReference type="InterPro" id="IPR050469">
    <property type="entry name" value="Diguanylate_Cyclase"/>
</dbReference>
<dbReference type="EMBL" id="CABPRZ010000001">
    <property type="protein sequence ID" value="VVD66945.1"/>
    <property type="molecule type" value="Genomic_DNA"/>
</dbReference>
<dbReference type="Proteomes" id="UP000414233">
    <property type="component" value="Unassembled WGS sequence"/>
</dbReference>
<dbReference type="NCBIfam" id="TIGR00254">
    <property type="entry name" value="GGDEF"/>
    <property type="match status" value="1"/>
</dbReference>
<dbReference type="Gene3D" id="3.30.70.270">
    <property type="match status" value="1"/>
</dbReference>
<dbReference type="EC" id="2.7.7.65" evidence="1"/>
<dbReference type="GO" id="GO:0052621">
    <property type="term" value="F:diguanylate cyclase activity"/>
    <property type="evidence" value="ECO:0007669"/>
    <property type="project" value="UniProtKB-EC"/>
</dbReference>